<evidence type="ECO:0000256" key="5">
    <source>
        <dbReference type="ARBA" id="ARBA00022676"/>
    </source>
</evidence>
<keyword evidence="5" id="KW-0328">Glycosyltransferase</keyword>
<evidence type="ECO:0000256" key="11">
    <source>
        <dbReference type="ARBA" id="ARBA00023136"/>
    </source>
</evidence>
<evidence type="ECO:0000256" key="1">
    <source>
        <dbReference type="ARBA" id="ARBA00004651"/>
    </source>
</evidence>
<dbReference type="GO" id="GO:0032153">
    <property type="term" value="C:cell division site"/>
    <property type="evidence" value="ECO:0007669"/>
    <property type="project" value="TreeGrafter"/>
</dbReference>
<feature type="transmembrane region" description="Helical" evidence="21">
    <location>
        <begin position="177"/>
        <end position="210"/>
    </location>
</feature>
<accession>A0A1L5P5J2</accession>
<feature type="transmembrane region" description="Helical" evidence="21">
    <location>
        <begin position="146"/>
        <end position="165"/>
    </location>
</feature>
<dbReference type="Pfam" id="PF01098">
    <property type="entry name" value="FTSW_RODA_SPOVE"/>
    <property type="match status" value="1"/>
</dbReference>
<keyword evidence="4 22" id="KW-0132">Cell division</keyword>
<gene>
    <name evidence="22" type="primary">ftsW</name>
    <name evidence="22" type="ORF">AM571_CH02584</name>
</gene>
<organism evidence="22 23">
    <name type="scientific">Rhizobium etli 8C-3</name>
    <dbReference type="NCBI Taxonomy" id="538025"/>
    <lineage>
        <taxon>Bacteria</taxon>
        <taxon>Pseudomonadati</taxon>
        <taxon>Pseudomonadota</taxon>
        <taxon>Alphaproteobacteria</taxon>
        <taxon>Hyphomicrobiales</taxon>
        <taxon>Rhizobiaceae</taxon>
        <taxon>Rhizobium/Agrobacterium group</taxon>
        <taxon>Rhizobium</taxon>
    </lineage>
</organism>
<keyword evidence="11 21" id="KW-0472">Membrane</keyword>
<dbReference type="GO" id="GO:0051301">
    <property type="term" value="P:cell division"/>
    <property type="evidence" value="ECO:0007669"/>
    <property type="project" value="UniProtKB-KW"/>
</dbReference>
<evidence type="ECO:0000256" key="19">
    <source>
        <dbReference type="ARBA" id="ARBA00044770"/>
    </source>
</evidence>
<evidence type="ECO:0000256" key="6">
    <source>
        <dbReference type="ARBA" id="ARBA00022679"/>
    </source>
</evidence>
<evidence type="ECO:0000256" key="18">
    <source>
        <dbReference type="ARBA" id="ARBA00041418"/>
    </source>
</evidence>
<keyword evidence="13" id="KW-0961">Cell wall biogenesis/degradation</keyword>
<evidence type="ECO:0000256" key="20">
    <source>
        <dbReference type="ARBA" id="ARBA00049902"/>
    </source>
</evidence>
<evidence type="ECO:0000313" key="22">
    <source>
        <dbReference type="EMBL" id="APO75392.1"/>
    </source>
</evidence>
<feature type="transmembrane region" description="Helical" evidence="21">
    <location>
        <begin position="59"/>
        <end position="77"/>
    </location>
</feature>
<evidence type="ECO:0000256" key="9">
    <source>
        <dbReference type="ARBA" id="ARBA00022984"/>
    </source>
</evidence>
<feature type="transmembrane region" description="Helical" evidence="21">
    <location>
        <begin position="273"/>
        <end position="294"/>
    </location>
</feature>
<evidence type="ECO:0000256" key="14">
    <source>
        <dbReference type="ARBA" id="ARBA00032370"/>
    </source>
</evidence>
<dbReference type="RefSeq" id="WP_074061744.1">
    <property type="nucleotide sequence ID" value="NZ_CP017241.1"/>
</dbReference>
<comment type="subcellular location">
    <subcellularLocation>
        <location evidence="1">Cell membrane</location>
        <topology evidence="1">Multi-pass membrane protein</topology>
    </subcellularLocation>
</comment>
<dbReference type="GO" id="GO:0071555">
    <property type="term" value="P:cell wall organization"/>
    <property type="evidence" value="ECO:0007669"/>
    <property type="project" value="UniProtKB-KW"/>
</dbReference>
<comment type="similarity">
    <text evidence="16">Belongs to the SEDS family. FtsW subfamily.</text>
</comment>
<dbReference type="EMBL" id="CP017241">
    <property type="protein sequence ID" value="APO75392.1"/>
    <property type="molecule type" value="Genomic_DNA"/>
</dbReference>
<keyword evidence="6" id="KW-0808">Transferase</keyword>
<keyword evidence="3" id="KW-1003">Cell membrane</keyword>
<reference evidence="22 23" key="1">
    <citation type="submission" date="2016-09" db="EMBL/GenBank/DDBJ databases">
        <title>The complete genome sequences of Rhizobium gallicum, symbiovars gallicum and phaseoli, symbionts associated to common bean (Phaseolus vulgaris).</title>
        <authorList>
            <person name="Bustos P."/>
            <person name="Santamaria R.I."/>
            <person name="Perez-Carrascal O.M."/>
            <person name="Juarez S."/>
            <person name="Lozano L."/>
            <person name="Martinez-Flores I."/>
            <person name="Martinez-Romero E."/>
            <person name="Cevallos M."/>
            <person name="Romero D."/>
            <person name="Davila G."/>
            <person name="Gonzalez V."/>
        </authorList>
    </citation>
    <scope>NUCLEOTIDE SEQUENCE [LARGE SCALE GENOMIC DNA]</scope>
    <source>
        <strain evidence="22 23">8C-3</strain>
    </source>
</reference>
<dbReference type="PANTHER" id="PTHR30474">
    <property type="entry name" value="CELL CYCLE PROTEIN"/>
    <property type="match status" value="1"/>
</dbReference>
<evidence type="ECO:0000256" key="4">
    <source>
        <dbReference type="ARBA" id="ARBA00022618"/>
    </source>
</evidence>
<evidence type="ECO:0000256" key="21">
    <source>
        <dbReference type="SAM" id="Phobius"/>
    </source>
</evidence>
<evidence type="ECO:0000256" key="12">
    <source>
        <dbReference type="ARBA" id="ARBA00023306"/>
    </source>
</evidence>
<evidence type="ECO:0000313" key="23">
    <source>
        <dbReference type="Proteomes" id="UP000185109"/>
    </source>
</evidence>
<comment type="pathway">
    <text evidence="2">Cell wall biogenesis; peptidoglycan biosynthesis.</text>
</comment>
<dbReference type="InterPro" id="IPR013437">
    <property type="entry name" value="FtsW"/>
</dbReference>
<evidence type="ECO:0000256" key="3">
    <source>
        <dbReference type="ARBA" id="ARBA00022475"/>
    </source>
</evidence>
<comment type="catalytic activity">
    <reaction evidence="20">
        <text>[GlcNAc-(1-&gt;4)-Mur2Ac(oyl-L-Ala-gamma-D-Glu-L-Lys-D-Ala-D-Ala)](n)-di-trans,octa-cis-undecaprenyl diphosphate + beta-D-GlcNAc-(1-&gt;4)-Mur2Ac(oyl-L-Ala-gamma-D-Glu-L-Lys-D-Ala-D-Ala)-di-trans,octa-cis-undecaprenyl diphosphate = [GlcNAc-(1-&gt;4)-Mur2Ac(oyl-L-Ala-gamma-D-Glu-L-Lys-D-Ala-D-Ala)](n+1)-di-trans,octa-cis-undecaprenyl diphosphate + di-trans,octa-cis-undecaprenyl diphosphate + H(+)</text>
        <dbReference type="Rhea" id="RHEA:23708"/>
        <dbReference type="Rhea" id="RHEA-COMP:9602"/>
        <dbReference type="Rhea" id="RHEA-COMP:9603"/>
        <dbReference type="ChEBI" id="CHEBI:15378"/>
        <dbReference type="ChEBI" id="CHEBI:58405"/>
        <dbReference type="ChEBI" id="CHEBI:60033"/>
        <dbReference type="ChEBI" id="CHEBI:78435"/>
        <dbReference type="EC" id="2.4.99.28"/>
    </reaction>
</comment>
<proteinExistence type="inferred from homology"/>
<sequence>MVSRAERGPLADWFWTIDRFFLAMFIFLMGVGFMLSFAASPAVAERIGLEPFHFVKRHAAFMIPSIAVMIGLSFLTPRQVRRTAILLLVISLAMMVMALFFGIEVKGSRRWVTLAGISVQPSEFMKPAFVVVCAWLFAEHARQPEIPGNLFAIILFGMVAALLVAQPDLGQTILTTAVWGGMFFMAGMPWIWIILLGAGGAGGLLSAYYVFPHVAGRIDKFMTGEGDTFQIDTAREAIIRGDWFGKGPGEGIVKRIIPDAHTDFIFSVAAEEFGIIFCIALVLLFTLLVLRGLSHAYKEKNDFNRFAVAGLVLQMGIQSIINIGVNLELLPAKGMTLPLISYGGSSMVAICVTAGFILALTRHRPEKRAQERSLFRMPHGMPAE</sequence>
<evidence type="ECO:0000256" key="13">
    <source>
        <dbReference type="ARBA" id="ARBA00023316"/>
    </source>
</evidence>
<dbReference type="GO" id="GO:0009252">
    <property type="term" value="P:peptidoglycan biosynthetic process"/>
    <property type="evidence" value="ECO:0007669"/>
    <property type="project" value="UniProtKB-KW"/>
</dbReference>
<evidence type="ECO:0000256" key="17">
    <source>
        <dbReference type="ARBA" id="ARBA00041185"/>
    </source>
</evidence>
<dbReference type="EC" id="2.4.99.28" evidence="19"/>
<dbReference type="GO" id="GO:0015648">
    <property type="term" value="F:lipid-linked peptidoglycan transporter activity"/>
    <property type="evidence" value="ECO:0007669"/>
    <property type="project" value="TreeGrafter"/>
</dbReference>
<evidence type="ECO:0000256" key="15">
    <source>
        <dbReference type="ARBA" id="ARBA00033270"/>
    </source>
</evidence>
<keyword evidence="9" id="KW-0573">Peptidoglycan synthesis</keyword>
<dbReference type="PANTHER" id="PTHR30474:SF2">
    <property type="entry name" value="PEPTIDOGLYCAN GLYCOSYLTRANSFERASE FTSW-RELATED"/>
    <property type="match status" value="1"/>
</dbReference>
<dbReference type="GO" id="GO:0008360">
    <property type="term" value="P:regulation of cell shape"/>
    <property type="evidence" value="ECO:0007669"/>
    <property type="project" value="UniProtKB-KW"/>
</dbReference>
<evidence type="ECO:0000256" key="10">
    <source>
        <dbReference type="ARBA" id="ARBA00022989"/>
    </source>
</evidence>
<dbReference type="Proteomes" id="UP000185109">
    <property type="component" value="Chromosome"/>
</dbReference>
<protein>
    <recommendedName>
        <fullName evidence="17">Probable peptidoglycan glycosyltransferase FtsW</fullName>
        <ecNumber evidence="19">2.4.99.28</ecNumber>
    </recommendedName>
    <alternativeName>
        <fullName evidence="18">Cell division protein FtsW</fullName>
    </alternativeName>
    <alternativeName>
        <fullName evidence="15">Cell wall polymerase</fullName>
    </alternativeName>
    <alternativeName>
        <fullName evidence="14">Peptidoglycan polymerase</fullName>
    </alternativeName>
</protein>
<dbReference type="NCBIfam" id="TIGR02614">
    <property type="entry name" value="ftsW"/>
    <property type="match status" value="1"/>
</dbReference>
<dbReference type="AlphaFoldDB" id="A0A1L5P5J2"/>
<evidence type="ECO:0000256" key="8">
    <source>
        <dbReference type="ARBA" id="ARBA00022960"/>
    </source>
</evidence>
<evidence type="ECO:0000256" key="7">
    <source>
        <dbReference type="ARBA" id="ARBA00022692"/>
    </source>
</evidence>
<evidence type="ECO:0000256" key="2">
    <source>
        <dbReference type="ARBA" id="ARBA00004752"/>
    </source>
</evidence>
<keyword evidence="10 21" id="KW-1133">Transmembrane helix</keyword>
<feature type="transmembrane region" description="Helical" evidence="21">
    <location>
        <begin position="306"/>
        <end position="327"/>
    </location>
</feature>
<keyword evidence="7 21" id="KW-0812">Transmembrane</keyword>
<dbReference type="InterPro" id="IPR001182">
    <property type="entry name" value="FtsW/RodA"/>
</dbReference>
<feature type="transmembrane region" description="Helical" evidence="21">
    <location>
        <begin position="84"/>
        <end position="103"/>
    </location>
</feature>
<keyword evidence="8" id="KW-0133">Cell shape</keyword>
<evidence type="ECO:0000256" key="16">
    <source>
        <dbReference type="ARBA" id="ARBA00038053"/>
    </source>
</evidence>
<dbReference type="GO" id="GO:0005886">
    <property type="term" value="C:plasma membrane"/>
    <property type="evidence" value="ECO:0007669"/>
    <property type="project" value="UniProtKB-SubCell"/>
</dbReference>
<feature type="transmembrane region" description="Helical" evidence="21">
    <location>
        <begin position="339"/>
        <end position="360"/>
    </location>
</feature>
<feature type="transmembrane region" description="Helical" evidence="21">
    <location>
        <begin position="20"/>
        <end position="39"/>
    </location>
</feature>
<dbReference type="GO" id="GO:0008955">
    <property type="term" value="F:peptidoglycan glycosyltransferase activity"/>
    <property type="evidence" value="ECO:0007669"/>
    <property type="project" value="UniProtKB-EC"/>
</dbReference>
<keyword evidence="12" id="KW-0131">Cell cycle</keyword>
<name>A0A1L5P5J2_RHIET</name>